<feature type="transmembrane region" description="Helical" evidence="3">
    <location>
        <begin position="173"/>
        <end position="193"/>
    </location>
</feature>
<keyword evidence="5" id="KW-0808">Transferase</keyword>
<keyword evidence="5" id="KW-0012">Acyltransferase</keyword>
<evidence type="ECO:0000256" key="2">
    <source>
        <dbReference type="ARBA" id="ARBA00007400"/>
    </source>
</evidence>
<evidence type="ECO:0000313" key="6">
    <source>
        <dbReference type="Proteomes" id="UP000823989"/>
    </source>
</evidence>
<feature type="transmembrane region" description="Helical" evidence="3">
    <location>
        <begin position="148"/>
        <end position="167"/>
    </location>
</feature>
<dbReference type="GO" id="GO:0016747">
    <property type="term" value="F:acyltransferase activity, transferring groups other than amino-acyl groups"/>
    <property type="evidence" value="ECO:0007669"/>
    <property type="project" value="InterPro"/>
</dbReference>
<reference evidence="5" key="2">
    <citation type="submission" date="2021-04" db="EMBL/GenBank/DDBJ databases">
        <authorList>
            <person name="Gilroy R."/>
        </authorList>
    </citation>
    <scope>NUCLEOTIDE SEQUENCE</scope>
    <source>
        <strain evidence="5">ChiHjej13B12-752</strain>
    </source>
</reference>
<dbReference type="Proteomes" id="UP000823989">
    <property type="component" value="Unassembled WGS sequence"/>
</dbReference>
<feature type="transmembrane region" description="Helical" evidence="3">
    <location>
        <begin position="37"/>
        <end position="55"/>
    </location>
</feature>
<feature type="transmembrane region" description="Helical" evidence="3">
    <location>
        <begin position="82"/>
        <end position="100"/>
    </location>
</feature>
<organism evidence="5 6">
    <name type="scientific">Candidatus Salinicoccus stercoripullorum</name>
    <dbReference type="NCBI Taxonomy" id="2838756"/>
    <lineage>
        <taxon>Bacteria</taxon>
        <taxon>Bacillati</taxon>
        <taxon>Bacillota</taxon>
        <taxon>Bacilli</taxon>
        <taxon>Bacillales</taxon>
        <taxon>Staphylococcaceae</taxon>
        <taxon>Salinicoccus</taxon>
    </lineage>
</organism>
<feature type="domain" description="Acyltransferase 3" evidence="4">
    <location>
        <begin position="5"/>
        <end position="311"/>
    </location>
</feature>
<feature type="transmembrane region" description="Helical" evidence="3">
    <location>
        <begin position="270"/>
        <end position="289"/>
    </location>
</feature>
<dbReference type="InterPro" id="IPR002656">
    <property type="entry name" value="Acyl_transf_3_dom"/>
</dbReference>
<comment type="subcellular location">
    <subcellularLocation>
        <location evidence="1">Membrane</location>
    </subcellularLocation>
</comment>
<name>A0A9D1U063_9STAP</name>
<evidence type="ECO:0000259" key="4">
    <source>
        <dbReference type="Pfam" id="PF01757"/>
    </source>
</evidence>
<feature type="transmembrane region" description="Helical" evidence="3">
    <location>
        <begin position="295"/>
        <end position="315"/>
    </location>
</feature>
<keyword evidence="3" id="KW-1133">Transmembrane helix</keyword>
<dbReference type="Pfam" id="PF01757">
    <property type="entry name" value="Acyl_transf_3"/>
    <property type="match status" value="1"/>
</dbReference>
<reference evidence="5" key="1">
    <citation type="journal article" date="2021" name="PeerJ">
        <title>Extensive microbial diversity within the chicken gut microbiome revealed by metagenomics and culture.</title>
        <authorList>
            <person name="Gilroy R."/>
            <person name="Ravi A."/>
            <person name="Getino M."/>
            <person name="Pursley I."/>
            <person name="Horton D.L."/>
            <person name="Alikhan N.F."/>
            <person name="Baker D."/>
            <person name="Gharbi K."/>
            <person name="Hall N."/>
            <person name="Watson M."/>
            <person name="Adriaenssens E.M."/>
            <person name="Foster-Nyarko E."/>
            <person name="Jarju S."/>
            <person name="Secka A."/>
            <person name="Antonio M."/>
            <person name="Oren A."/>
            <person name="Chaudhuri R.R."/>
            <person name="La Ragione R."/>
            <person name="Hildebrand F."/>
            <person name="Pallen M.J."/>
        </authorList>
    </citation>
    <scope>NUCLEOTIDE SEQUENCE</scope>
    <source>
        <strain evidence="5">ChiHjej13B12-752</strain>
    </source>
</reference>
<comment type="similarity">
    <text evidence="2">Belongs to the acyltransferase 3 family.</text>
</comment>
<gene>
    <name evidence="5" type="ORF">H9891_07050</name>
</gene>
<dbReference type="AlphaFoldDB" id="A0A9D1U063"/>
<dbReference type="EMBL" id="DXHR01000025">
    <property type="protein sequence ID" value="HIW12902.1"/>
    <property type="molecule type" value="Genomic_DNA"/>
</dbReference>
<accession>A0A9D1U063</accession>
<sequence>MEKRNYNIDVLKAMAMFAVIFIHCVPRDLLYATYSPYHIWQAVPVFLLLAGFNTANSYRKRDFERLAEFYNLSFMYGKIERLIFPFAAVWLGQMVLYFIFKGGLSPRELSVSFITGGFGPGSYFVPIIVQATLLLPLIYMLMRKNLNVMTLVLLIVSLLLELACLWLDVSRDLYRIIVVRYIFALALGVWLAFNYNKISYKWLVPLSGLSVIYITGVNYFDLELIMEPVWLSQHAPAFFYTLLLTIVCLKAYRIKGTNPLSRIMVHAGRASYHIFLTQMVYFWFIPNLFAGLPLYMYLSISVVLSFGFGILFFELENKVRRSLKNA</sequence>
<feature type="transmembrane region" description="Helical" evidence="3">
    <location>
        <begin position="231"/>
        <end position="249"/>
    </location>
</feature>
<protein>
    <submittedName>
        <fullName evidence="5">Acyltransferase</fullName>
    </submittedName>
</protein>
<feature type="transmembrane region" description="Helical" evidence="3">
    <location>
        <begin position="200"/>
        <end position="219"/>
    </location>
</feature>
<evidence type="ECO:0000256" key="3">
    <source>
        <dbReference type="SAM" id="Phobius"/>
    </source>
</evidence>
<keyword evidence="3" id="KW-0812">Transmembrane</keyword>
<comment type="caution">
    <text evidence="5">The sequence shown here is derived from an EMBL/GenBank/DDBJ whole genome shotgun (WGS) entry which is preliminary data.</text>
</comment>
<evidence type="ECO:0000313" key="5">
    <source>
        <dbReference type="EMBL" id="HIW12902.1"/>
    </source>
</evidence>
<evidence type="ECO:0000256" key="1">
    <source>
        <dbReference type="ARBA" id="ARBA00004370"/>
    </source>
</evidence>
<keyword evidence="3" id="KW-0472">Membrane</keyword>
<proteinExistence type="inferred from homology"/>
<feature type="transmembrane region" description="Helical" evidence="3">
    <location>
        <begin position="120"/>
        <end position="141"/>
    </location>
</feature>